<dbReference type="EMBL" id="WMJY01000003">
    <property type="protein sequence ID" value="MTH28766.1"/>
    <property type="molecule type" value="Genomic_DNA"/>
</dbReference>
<proteinExistence type="predicted"/>
<comment type="caution">
    <text evidence="1">The sequence shown here is derived from an EMBL/GenBank/DDBJ whole genome shotgun (WGS) entry which is preliminary data.</text>
</comment>
<sequence>MKKLFVLMLIASFVSCTQKSDLIKNDLLIAGIKGKVKSYTETVTNLNKHETIKTVYSFNDQGYIVKAESFFIMQVDSEGVQEFMMNSIEYPAYAEGKREIQTKPLNGVSVMSSTEEWNDKGQLVVTQINGDYRLKSTKSFNDHNQLILIENEGVVSEVPFTYSEEFTYKEDGSLDKIIKRSGDAEKIIVNRVIDRDNALIVEQGEGGGLDTRKLYTYEYF</sequence>
<protein>
    <recommendedName>
        <fullName evidence="3">Lipoprotein</fullName>
    </recommendedName>
</protein>
<evidence type="ECO:0008006" key="3">
    <source>
        <dbReference type="Google" id="ProtNLM"/>
    </source>
</evidence>
<dbReference type="Proteomes" id="UP000488936">
    <property type="component" value="Unassembled WGS sequence"/>
</dbReference>
<dbReference type="OrthoDB" id="9792152at2"/>
<reference evidence="1 2" key="1">
    <citation type="journal article" date="2006" name="Int. J. Syst. Evol. Microbiol.">
        <title>Myroides pelagicus sp. nov., isolated from seawater in Thailand.</title>
        <authorList>
            <person name="Yoon J."/>
            <person name="Maneerat S."/>
            <person name="Kawai F."/>
            <person name="Yokota A."/>
        </authorList>
    </citation>
    <scope>NUCLEOTIDE SEQUENCE [LARGE SCALE GENOMIC DNA]</scope>
    <source>
        <strain evidence="1 2">SM1T</strain>
    </source>
</reference>
<organism evidence="1 2">
    <name type="scientific">Myroides pelagicus</name>
    <dbReference type="NCBI Taxonomy" id="270914"/>
    <lineage>
        <taxon>Bacteria</taxon>
        <taxon>Pseudomonadati</taxon>
        <taxon>Bacteroidota</taxon>
        <taxon>Flavobacteriia</taxon>
        <taxon>Flavobacteriales</taxon>
        <taxon>Flavobacteriaceae</taxon>
        <taxon>Myroides</taxon>
    </lineage>
</organism>
<evidence type="ECO:0000313" key="2">
    <source>
        <dbReference type="Proteomes" id="UP000488936"/>
    </source>
</evidence>
<keyword evidence="2" id="KW-1185">Reference proteome</keyword>
<dbReference type="PROSITE" id="PS51257">
    <property type="entry name" value="PROKAR_LIPOPROTEIN"/>
    <property type="match status" value="1"/>
</dbReference>
<name>A0A7K1GIX0_9FLAO</name>
<gene>
    <name evidence="1" type="ORF">GJV77_02340</name>
</gene>
<dbReference type="RefSeq" id="WP_155034751.1">
    <property type="nucleotide sequence ID" value="NZ_JBHTIG010000005.1"/>
</dbReference>
<evidence type="ECO:0000313" key="1">
    <source>
        <dbReference type="EMBL" id="MTH28766.1"/>
    </source>
</evidence>
<dbReference type="AlphaFoldDB" id="A0A7K1GIX0"/>
<accession>A0A7K1GIX0</accession>